<dbReference type="PROSITE" id="PS00687">
    <property type="entry name" value="ALDEHYDE_DEHYDR_GLU"/>
    <property type="match status" value="1"/>
</dbReference>
<sequence>MKLQDSYPLYIANKAEQPNTDLAVTDKFTGEVATRVAMADAAMIDRGIAAAVEAAPAMAAMASYERQAVLMHCVTRFTERADELAYALCIEAGKPIRDSRGEVGRLIDTFRIAAEESVRMTGEVQPLDISARAKGYQGMWKRVPIGPCSFVSPFNFPLNLAAHKIAPALAVGCPFVMKPASRTPLGAIIIGEVLAETDLPAGAFSILPAHREGADLFTTDDRLKLLSFTGSPDVGWDLKARAGKKKVVLELGGNAAVIIDKDADLDDAAERTVFGAFYQSGQSCIGVQRIIVHEAVYDAFRTKMVAKTRALVAGNPIDEATFIGPMIDVKEAARLGEWIDEAVAAGATLLCGGGREAAMLQATLLEGVPRAVKLYTEEAFGPVAFFSKFSDFDAALEEVNDSKFGLQAGVFTRDLFNMLKAWDRLEVGGVVINDVPSYRVDNMPYGGVKDSGLGREGVKFAMEDMTEIRNLVIRRRPQDI</sequence>
<dbReference type="GO" id="GO:0008911">
    <property type="term" value="F:lactaldehyde dehydrogenase (NAD+) activity"/>
    <property type="evidence" value="ECO:0007669"/>
    <property type="project" value="TreeGrafter"/>
</dbReference>
<keyword evidence="2 4" id="KW-0560">Oxidoreductase</keyword>
<comment type="similarity">
    <text evidence="1 4">Belongs to the aldehyde dehydrogenase family.</text>
</comment>
<accession>A0A916ZJW6</accession>
<evidence type="ECO:0000256" key="4">
    <source>
        <dbReference type="RuleBase" id="RU003345"/>
    </source>
</evidence>
<reference evidence="6" key="1">
    <citation type="journal article" date="2014" name="Int. J. Syst. Evol. Microbiol.">
        <title>Complete genome sequence of Corynebacterium casei LMG S-19264T (=DSM 44701T), isolated from a smear-ripened cheese.</title>
        <authorList>
            <consortium name="US DOE Joint Genome Institute (JGI-PGF)"/>
            <person name="Walter F."/>
            <person name="Albersmeier A."/>
            <person name="Kalinowski J."/>
            <person name="Ruckert C."/>
        </authorList>
    </citation>
    <scope>NUCLEOTIDE SEQUENCE</scope>
    <source>
        <strain evidence="6">CGMCC 1.15519</strain>
    </source>
</reference>
<dbReference type="InterPro" id="IPR051020">
    <property type="entry name" value="ALDH-related_metabolic_enz"/>
</dbReference>
<gene>
    <name evidence="6" type="ORF">GCM10011529_02590</name>
</gene>
<dbReference type="Proteomes" id="UP000635071">
    <property type="component" value="Unassembled WGS sequence"/>
</dbReference>
<proteinExistence type="inferred from homology"/>
<dbReference type="Pfam" id="PF00171">
    <property type="entry name" value="Aldedh"/>
    <property type="match status" value="1"/>
</dbReference>
<dbReference type="AlphaFoldDB" id="A0A916ZJW6"/>
<feature type="domain" description="Aldehyde dehydrogenase" evidence="5">
    <location>
        <begin position="17"/>
        <end position="470"/>
    </location>
</feature>
<protein>
    <submittedName>
        <fullName evidence="6">Dehydrogenase</fullName>
    </submittedName>
</protein>
<evidence type="ECO:0000313" key="6">
    <source>
        <dbReference type="EMBL" id="GGD99913.1"/>
    </source>
</evidence>
<dbReference type="EMBL" id="BMJM01000001">
    <property type="protein sequence ID" value="GGD99913.1"/>
    <property type="molecule type" value="Genomic_DNA"/>
</dbReference>
<dbReference type="CDD" id="cd07147">
    <property type="entry name" value="ALDH_F21_RNP123"/>
    <property type="match status" value="1"/>
</dbReference>
<dbReference type="InterPro" id="IPR016161">
    <property type="entry name" value="Ald_DH/histidinol_DH"/>
</dbReference>
<evidence type="ECO:0000256" key="3">
    <source>
        <dbReference type="PROSITE-ProRule" id="PRU10007"/>
    </source>
</evidence>
<dbReference type="PANTHER" id="PTHR42991">
    <property type="entry name" value="ALDEHYDE DEHYDROGENASE"/>
    <property type="match status" value="1"/>
</dbReference>
<dbReference type="InterPro" id="IPR029510">
    <property type="entry name" value="Ald_DH_CS_GLU"/>
</dbReference>
<name>A0A916ZJW6_9SPHN</name>
<comment type="caution">
    <text evidence="6">The sequence shown here is derived from an EMBL/GenBank/DDBJ whole genome shotgun (WGS) entry which is preliminary data.</text>
</comment>
<evidence type="ECO:0000256" key="1">
    <source>
        <dbReference type="ARBA" id="ARBA00009986"/>
    </source>
</evidence>
<dbReference type="FunFam" id="3.40.605.10:FF:000020">
    <property type="entry name" value="Aldehyde dehydrogenase"/>
    <property type="match status" value="1"/>
</dbReference>
<evidence type="ECO:0000313" key="7">
    <source>
        <dbReference type="Proteomes" id="UP000635071"/>
    </source>
</evidence>
<keyword evidence="7" id="KW-1185">Reference proteome</keyword>
<dbReference type="InterPro" id="IPR015590">
    <property type="entry name" value="Aldehyde_DH_dom"/>
</dbReference>
<dbReference type="InterPro" id="IPR016162">
    <property type="entry name" value="Ald_DH_N"/>
</dbReference>
<dbReference type="SUPFAM" id="SSF53720">
    <property type="entry name" value="ALDH-like"/>
    <property type="match status" value="1"/>
</dbReference>
<evidence type="ECO:0000256" key="2">
    <source>
        <dbReference type="ARBA" id="ARBA00023002"/>
    </source>
</evidence>
<dbReference type="RefSeq" id="WP_188761111.1">
    <property type="nucleotide sequence ID" value="NZ_BMJM01000001.1"/>
</dbReference>
<dbReference type="Gene3D" id="3.40.605.10">
    <property type="entry name" value="Aldehyde Dehydrogenase, Chain A, domain 1"/>
    <property type="match status" value="1"/>
</dbReference>
<dbReference type="InterPro" id="IPR016163">
    <property type="entry name" value="Ald_DH_C"/>
</dbReference>
<dbReference type="PANTHER" id="PTHR42991:SF1">
    <property type="entry name" value="ALDEHYDE DEHYDROGENASE"/>
    <property type="match status" value="1"/>
</dbReference>
<dbReference type="Gene3D" id="3.40.309.10">
    <property type="entry name" value="Aldehyde Dehydrogenase, Chain A, domain 2"/>
    <property type="match status" value="1"/>
</dbReference>
<evidence type="ECO:0000259" key="5">
    <source>
        <dbReference type="Pfam" id="PF00171"/>
    </source>
</evidence>
<reference evidence="6" key="2">
    <citation type="submission" date="2020-09" db="EMBL/GenBank/DDBJ databases">
        <authorList>
            <person name="Sun Q."/>
            <person name="Zhou Y."/>
        </authorList>
    </citation>
    <scope>NUCLEOTIDE SEQUENCE</scope>
    <source>
        <strain evidence="6">CGMCC 1.15519</strain>
    </source>
</reference>
<organism evidence="6 7">
    <name type="scientific">Sandarakinorhabdus glacialis</name>
    <dbReference type="NCBI Taxonomy" id="1614636"/>
    <lineage>
        <taxon>Bacteria</taxon>
        <taxon>Pseudomonadati</taxon>
        <taxon>Pseudomonadota</taxon>
        <taxon>Alphaproteobacteria</taxon>
        <taxon>Sphingomonadales</taxon>
        <taxon>Sphingosinicellaceae</taxon>
        <taxon>Sandarakinorhabdus</taxon>
    </lineage>
</organism>
<feature type="active site" evidence="3">
    <location>
        <position position="250"/>
    </location>
</feature>